<protein>
    <submittedName>
        <fullName evidence="1">Uncharacterized protein</fullName>
    </submittedName>
</protein>
<name>A0AAJ6BMC8_9SPHN</name>
<sequence length="225" mass="25326">MADDYLVGQMYAAPDLAEASANDPVVLNMERAHDYLRKNFEAINKSRATPDPMLTADANFMDAMERSDRWLREGAKRMETARTDAERTIATLDREMADHLALREGTYSSEIRAHFAGLDKNARISALRAAIEAFDKETLAAVLTAPPYLSGFTPEDQALFHRIYAERHAPKMIARKAVIQKALDTNFRAYNGAIVEHERMFPKGEVANVQARKEKARKAKEEVVV</sequence>
<accession>A0AAJ6BMC8</accession>
<dbReference type="Proteomes" id="UP001218362">
    <property type="component" value="Chromosome"/>
</dbReference>
<dbReference type="KEGG" id="acob:P0Y56_13225"/>
<reference evidence="1" key="1">
    <citation type="submission" date="2023-03" db="EMBL/GenBank/DDBJ databases">
        <title>Andean soil-derived lignocellulolytic bacterial consortium as a source of novel taxa and putative plastic-active enzymes.</title>
        <authorList>
            <person name="Diaz-Garcia L."/>
            <person name="Chuvochina M."/>
            <person name="Feuerriegel G."/>
            <person name="Bunk B."/>
            <person name="Sproer C."/>
            <person name="Streit W.R."/>
            <person name="Rodriguez L.M."/>
            <person name="Overmann J."/>
            <person name="Jimenez D.J."/>
        </authorList>
    </citation>
    <scope>NUCLEOTIDE SEQUENCE</scope>
    <source>
        <strain evidence="1">MAG 26</strain>
    </source>
</reference>
<proteinExistence type="predicted"/>
<evidence type="ECO:0000313" key="1">
    <source>
        <dbReference type="EMBL" id="WEK45982.1"/>
    </source>
</evidence>
<dbReference type="AlphaFoldDB" id="A0AAJ6BMC8"/>
<evidence type="ECO:0000313" key="2">
    <source>
        <dbReference type="Proteomes" id="UP001218362"/>
    </source>
</evidence>
<organism evidence="1 2">
    <name type="scientific">Candidatus Andeanibacterium colombiense</name>
    <dbReference type="NCBI Taxonomy" id="3121345"/>
    <lineage>
        <taxon>Bacteria</taxon>
        <taxon>Pseudomonadati</taxon>
        <taxon>Pseudomonadota</taxon>
        <taxon>Alphaproteobacteria</taxon>
        <taxon>Sphingomonadales</taxon>
        <taxon>Sphingomonadaceae</taxon>
        <taxon>Candidatus Andeanibacterium</taxon>
    </lineage>
</organism>
<gene>
    <name evidence="1" type="ORF">P0Y56_13225</name>
</gene>
<dbReference type="EMBL" id="CP119316">
    <property type="protein sequence ID" value="WEK45982.1"/>
    <property type="molecule type" value="Genomic_DNA"/>
</dbReference>